<dbReference type="Proteomes" id="UP000039324">
    <property type="component" value="Unassembled WGS sequence"/>
</dbReference>
<dbReference type="OMA" id="RDQRMHK"/>
<gene>
    <name evidence="3" type="ORF">PBRA_003757</name>
    <name evidence="4" type="ORF">PLBR_LOCUS1490</name>
</gene>
<evidence type="ECO:0008006" key="7">
    <source>
        <dbReference type="Google" id="ProtNLM"/>
    </source>
</evidence>
<evidence type="ECO:0000256" key="2">
    <source>
        <dbReference type="ARBA" id="ARBA00022801"/>
    </source>
</evidence>
<dbReference type="InterPro" id="IPR029001">
    <property type="entry name" value="ITPase-like_fam"/>
</dbReference>
<sequence length="234" mass="25317">MLHLVERLNALDVVLASSSPRRRDILDMIGMNVRVVPSAFDEGQLKSRRTGMFASPEEYVRASAYLKAAHAVGACPTADVIIAADTIVVVDGDILEKPIDDAHAASMLERLSGRTHRVLTGVSIVTRNAAAADKGDAYVDNFALLLPNGFNPGTHHHRTWVSATAVDVVPLDRRLIDAYIATGEHRDKAGSYGIQGCASVFIKGIHGCFYNVMGFPLQAFSTAMQELFDSIQPK</sequence>
<dbReference type="AlphaFoldDB" id="A0A0G4IIF2"/>
<keyword evidence="2" id="KW-0378">Hydrolase</keyword>
<evidence type="ECO:0000256" key="1">
    <source>
        <dbReference type="ARBA" id="ARBA00001968"/>
    </source>
</evidence>
<accession>A0A0G4IIF2</accession>
<evidence type="ECO:0000313" key="3">
    <source>
        <dbReference type="EMBL" id="CEO94944.1"/>
    </source>
</evidence>
<reference evidence="4 6" key="2">
    <citation type="submission" date="2018-03" db="EMBL/GenBank/DDBJ databases">
        <authorList>
            <person name="Fogelqvist J."/>
        </authorList>
    </citation>
    <scope>NUCLEOTIDE SEQUENCE [LARGE SCALE GENOMIC DNA]</scope>
</reference>
<dbReference type="InterPro" id="IPR003697">
    <property type="entry name" value="Maf-like"/>
</dbReference>
<keyword evidence="4" id="KW-0496">Mitochondrion</keyword>
<dbReference type="OrthoDB" id="10267058at2759"/>
<dbReference type="Pfam" id="PF02545">
    <property type="entry name" value="Maf"/>
    <property type="match status" value="1"/>
</dbReference>
<dbReference type="SUPFAM" id="SSF52972">
    <property type="entry name" value="ITPase-like"/>
    <property type="match status" value="1"/>
</dbReference>
<organism evidence="3 5">
    <name type="scientific">Plasmodiophora brassicae</name>
    <name type="common">Clubroot disease agent</name>
    <dbReference type="NCBI Taxonomy" id="37360"/>
    <lineage>
        <taxon>Eukaryota</taxon>
        <taxon>Sar</taxon>
        <taxon>Rhizaria</taxon>
        <taxon>Endomyxa</taxon>
        <taxon>Phytomyxea</taxon>
        <taxon>Plasmodiophorida</taxon>
        <taxon>Plasmodiophoridae</taxon>
        <taxon>Plasmodiophora</taxon>
    </lineage>
</organism>
<keyword evidence="5" id="KW-1185">Reference proteome</keyword>
<dbReference type="Proteomes" id="UP000290189">
    <property type="component" value="Unassembled WGS sequence"/>
</dbReference>
<dbReference type="EMBL" id="CDSF01000002">
    <property type="protein sequence ID" value="CEO94944.1"/>
    <property type="molecule type" value="Genomic_DNA"/>
</dbReference>
<evidence type="ECO:0000313" key="6">
    <source>
        <dbReference type="Proteomes" id="UP000290189"/>
    </source>
</evidence>
<dbReference type="GO" id="GO:0047429">
    <property type="term" value="F:nucleoside triphosphate diphosphatase activity"/>
    <property type="evidence" value="ECO:0007669"/>
    <property type="project" value="InterPro"/>
</dbReference>
<dbReference type="Gene3D" id="3.90.950.10">
    <property type="match status" value="1"/>
</dbReference>
<comment type="cofactor">
    <cofactor evidence="1">
        <name>a divalent metal cation</name>
        <dbReference type="ChEBI" id="CHEBI:60240"/>
    </cofactor>
</comment>
<evidence type="ECO:0000313" key="4">
    <source>
        <dbReference type="EMBL" id="SPQ94275.1"/>
    </source>
</evidence>
<reference evidence="3 5" key="1">
    <citation type="submission" date="2015-02" db="EMBL/GenBank/DDBJ databases">
        <authorList>
            <person name="Chooi Y.-H."/>
        </authorList>
    </citation>
    <scope>NUCLEOTIDE SEQUENCE [LARGE SCALE GENOMIC DNA]</scope>
    <source>
        <strain evidence="3">E3</strain>
    </source>
</reference>
<dbReference type="PANTHER" id="PTHR43213:SF5">
    <property type="entry name" value="BIFUNCTIONAL DTTP_UTP PYROPHOSPHATASE_METHYLTRANSFERASE PROTEIN-RELATED"/>
    <property type="match status" value="1"/>
</dbReference>
<dbReference type="STRING" id="37360.A0A0G4IIF2"/>
<dbReference type="CDD" id="cd00555">
    <property type="entry name" value="Maf"/>
    <property type="match status" value="1"/>
</dbReference>
<geneLocation type="mitochondrion" evidence="4"/>
<dbReference type="PIRSF" id="PIRSF006305">
    <property type="entry name" value="Maf"/>
    <property type="match status" value="1"/>
</dbReference>
<dbReference type="EMBL" id="OVEO01000002">
    <property type="protein sequence ID" value="SPQ94275.1"/>
    <property type="molecule type" value="Genomic_DNA"/>
</dbReference>
<proteinExistence type="inferred from homology"/>
<protein>
    <recommendedName>
        <fullName evidence="7">Septum formation protein Maf</fullName>
    </recommendedName>
</protein>
<dbReference type="PANTHER" id="PTHR43213">
    <property type="entry name" value="BIFUNCTIONAL DTTP/UTP PYROPHOSPHATASE/METHYLTRANSFERASE PROTEIN-RELATED"/>
    <property type="match status" value="1"/>
</dbReference>
<dbReference type="HAMAP" id="MF_00528">
    <property type="entry name" value="Maf"/>
    <property type="match status" value="1"/>
</dbReference>
<name>A0A0G4IIF2_PLABS</name>
<dbReference type="NCBIfam" id="TIGR00172">
    <property type="entry name" value="maf"/>
    <property type="match status" value="1"/>
</dbReference>
<evidence type="ECO:0000313" key="5">
    <source>
        <dbReference type="Proteomes" id="UP000039324"/>
    </source>
</evidence>